<name>A0ABU5C3V9_9BACI</name>
<dbReference type="RefSeq" id="WP_390357634.1">
    <property type="nucleotide sequence ID" value="NZ_JBHUIZ010000015.1"/>
</dbReference>
<protein>
    <submittedName>
        <fullName evidence="1">AroM family protein</fullName>
    </submittedName>
</protein>
<gene>
    <name evidence="1" type="ORF">RWE15_02590</name>
</gene>
<evidence type="ECO:0000313" key="1">
    <source>
        <dbReference type="EMBL" id="MDY0393523.1"/>
    </source>
</evidence>
<proteinExistence type="predicted"/>
<organism evidence="1 2">
    <name type="scientific">Tigheibacillus halophilus</name>
    <dbReference type="NCBI Taxonomy" id="361280"/>
    <lineage>
        <taxon>Bacteria</taxon>
        <taxon>Bacillati</taxon>
        <taxon>Bacillota</taxon>
        <taxon>Bacilli</taxon>
        <taxon>Bacillales</taxon>
        <taxon>Bacillaceae</taxon>
        <taxon>Tigheibacillus</taxon>
    </lineage>
</organism>
<sequence>MAASFCQKTLLITIGQTPRNDLMDAFESANLNNIQMLGALDALSEEKLEALKQASSGKAEKLFVVLKNGTANIAHQFIEEQIRKLVEQHYDQASLIVILCMSDFEAVELPKVVSPIQLMMEKAKQIKSGETVLICVPIQEQLETAKKKWKNVNGDKYFAVVNPKEEQVSEQMMQQLAVYQPKHLIMDCYGYDYEIGKEIEKRYPCTVYNGQSLIIDKICNNDVLY</sequence>
<dbReference type="Proteomes" id="UP001281447">
    <property type="component" value="Unassembled WGS sequence"/>
</dbReference>
<dbReference type="InterPro" id="IPR010843">
    <property type="entry name" value="Uncharacterised_AroM"/>
</dbReference>
<dbReference type="EMBL" id="JAWDIP010000003">
    <property type="protein sequence ID" value="MDY0393523.1"/>
    <property type="molecule type" value="Genomic_DNA"/>
</dbReference>
<accession>A0ABU5C3V9</accession>
<reference evidence="1 2" key="1">
    <citation type="submission" date="2023-10" db="EMBL/GenBank/DDBJ databases">
        <title>Virgibacillus halophilus 5B73C genome.</title>
        <authorList>
            <person name="Miliotis G."/>
            <person name="Sengupta P."/>
            <person name="Hameed A."/>
            <person name="Chuvochina M."/>
            <person name="Mcdonagh F."/>
            <person name="Simpson A.C."/>
            <person name="Singh N.K."/>
            <person name="Rekha P.D."/>
            <person name="Raman K."/>
            <person name="Hugenholtz P."/>
            <person name="Venkateswaran K."/>
        </authorList>
    </citation>
    <scope>NUCLEOTIDE SEQUENCE [LARGE SCALE GENOMIC DNA]</scope>
    <source>
        <strain evidence="1 2">5B73C</strain>
    </source>
</reference>
<evidence type="ECO:0000313" key="2">
    <source>
        <dbReference type="Proteomes" id="UP001281447"/>
    </source>
</evidence>
<comment type="caution">
    <text evidence="1">The sequence shown here is derived from an EMBL/GenBank/DDBJ whole genome shotgun (WGS) entry which is preliminary data.</text>
</comment>
<dbReference type="Pfam" id="PF07302">
    <property type="entry name" value="AroM"/>
    <property type="match status" value="1"/>
</dbReference>
<keyword evidence="2" id="KW-1185">Reference proteome</keyword>